<evidence type="ECO:0000313" key="2">
    <source>
        <dbReference type="Proteomes" id="UP001500033"/>
    </source>
</evidence>
<name>A0ABN1SVX5_9ACTN</name>
<reference evidence="1 2" key="1">
    <citation type="journal article" date="2019" name="Int. J. Syst. Evol. Microbiol.">
        <title>The Global Catalogue of Microorganisms (GCM) 10K type strain sequencing project: providing services to taxonomists for standard genome sequencing and annotation.</title>
        <authorList>
            <consortium name="The Broad Institute Genomics Platform"/>
            <consortium name="The Broad Institute Genome Sequencing Center for Infectious Disease"/>
            <person name="Wu L."/>
            <person name="Ma J."/>
        </authorList>
    </citation>
    <scope>NUCLEOTIDE SEQUENCE [LARGE SCALE GENOMIC DNA]</scope>
    <source>
        <strain evidence="1 2">JCM 11445</strain>
    </source>
</reference>
<proteinExistence type="predicted"/>
<organism evidence="1 2">
    <name type="scientific">Streptomyces rhizosphaericus</name>
    <dbReference type="NCBI Taxonomy" id="114699"/>
    <lineage>
        <taxon>Bacteria</taxon>
        <taxon>Bacillati</taxon>
        <taxon>Actinomycetota</taxon>
        <taxon>Actinomycetes</taxon>
        <taxon>Kitasatosporales</taxon>
        <taxon>Streptomycetaceae</taxon>
        <taxon>Streptomyces</taxon>
        <taxon>Streptomyces violaceusniger group</taxon>
    </lineage>
</organism>
<protein>
    <submittedName>
        <fullName evidence="1">Uncharacterized protein</fullName>
    </submittedName>
</protein>
<evidence type="ECO:0000313" key="1">
    <source>
        <dbReference type="EMBL" id="GAA1006791.1"/>
    </source>
</evidence>
<comment type="caution">
    <text evidence="1">The sequence shown here is derived from an EMBL/GenBank/DDBJ whole genome shotgun (WGS) entry which is preliminary data.</text>
</comment>
<sequence length="98" mass="9752">MKIVLAAALAAVVLFGGGIVAGTTVGSSSTWETVHGTVGRVNAQGTAIILDDVTGLDADSLDAGSLAAALVDPAGKATVSEQVEALYDTEHDIVYLPA</sequence>
<keyword evidence="2" id="KW-1185">Reference proteome</keyword>
<dbReference type="EMBL" id="BAAAIE010000345">
    <property type="protein sequence ID" value="GAA1006791.1"/>
    <property type="molecule type" value="Genomic_DNA"/>
</dbReference>
<dbReference type="Proteomes" id="UP001500033">
    <property type="component" value="Unassembled WGS sequence"/>
</dbReference>
<gene>
    <name evidence="1" type="ORF">GCM10009576_098710</name>
</gene>
<accession>A0ABN1SVX5</accession>